<protein>
    <submittedName>
        <fullName evidence="2">Uncharacterized protein</fullName>
    </submittedName>
</protein>
<feature type="compositionally biased region" description="Acidic residues" evidence="1">
    <location>
        <begin position="83"/>
        <end position="99"/>
    </location>
</feature>
<reference evidence="2 3" key="1">
    <citation type="submission" date="2024-10" db="EMBL/GenBank/DDBJ databases">
        <title>Updated reference genomes for cyclostephanoid diatoms.</title>
        <authorList>
            <person name="Roberts W.R."/>
            <person name="Alverson A.J."/>
        </authorList>
    </citation>
    <scope>NUCLEOTIDE SEQUENCE [LARGE SCALE GENOMIC DNA]</scope>
    <source>
        <strain evidence="2 3">AJA276-08</strain>
    </source>
</reference>
<feature type="compositionally biased region" description="Acidic residues" evidence="1">
    <location>
        <begin position="130"/>
        <end position="141"/>
    </location>
</feature>
<gene>
    <name evidence="2" type="ORF">ACHAW5_009497</name>
</gene>
<feature type="region of interest" description="Disordered" evidence="1">
    <location>
        <begin position="44"/>
        <end position="188"/>
    </location>
</feature>
<accession>A0ABD3PYP4</accession>
<comment type="caution">
    <text evidence="2">The sequence shown here is derived from an EMBL/GenBank/DDBJ whole genome shotgun (WGS) entry which is preliminary data.</text>
</comment>
<name>A0ABD3PYP4_9STRA</name>
<dbReference type="EMBL" id="JALLAZ020000522">
    <property type="protein sequence ID" value="KAL3793195.1"/>
    <property type="molecule type" value="Genomic_DNA"/>
</dbReference>
<evidence type="ECO:0000256" key="1">
    <source>
        <dbReference type="SAM" id="MobiDB-lite"/>
    </source>
</evidence>
<dbReference type="Proteomes" id="UP001530315">
    <property type="component" value="Unassembled WGS sequence"/>
</dbReference>
<dbReference type="AlphaFoldDB" id="A0ABD3PYP4"/>
<feature type="region of interest" description="Disordered" evidence="1">
    <location>
        <begin position="206"/>
        <end position="270"/>
    </location>
</feature>
<feature type="compositionally biased region" description="Polar residues" evidence="1">
    <location>
        <begin position="58"/>
        <end position="76"/>
    </location>
</feature>
<evidence type="ECO:0000313" key="2">
    <source>
        <dbReference type="EMBL" id="KAL3793195.1"/>
    </source>
</evidence>
<feature type="compositionally biased region" description="Polar residues" evidence="1">
    <location>
        <begin position="245"/>
        <end position="260"/>
    </location>
</feature>
<sequence>MTGRSNDREDLSALVNHIRLLEISLAKKDELLATKDRRIDELEARASATTKNGKKTESTNATEDSDRTASVYSTLNRAVVSDDSGDAAVDDDDDDDEPTGSDAGGEESPSSSILLLGLSRISRGSRSWGDEDTSKDDDDNVDVMPADGRWNIPFDYDDDVLGHKESASDSPPDDGRGGPTVGFVPIGEGGRVLRPLSARTDFVTTPSRPLATRRGHDGAPSARISPLSRPPTTWRGLCSGAPSPRSKTMATRRNLSGDSATNEKENVSPSGRIGSIVIGALFDTR</sequence>
<evidence type="ECO:0000313" key="3">
    <source>
        <dbReference type="Proteomes" id="UP001530315"/>
    </source>
</evidence>
<organism evidence="2 3">
    <name type="scientific">Stephanodiscus triporus</name>
    <dbReference type="NCBI Taxonomy" id="2934178"/>
    <lineage>
        <taxon>Eukaryota</taxon>
        <taxon>Sar</taxon>
        <taxon>Stramenopiles</taxon>
        <taxon>Ochrophyta</taxon>
        <taxon>Bacillariophyta</taxon>
        <taxon>Coscinodiscophyceae</taxon>
        <taxon>Thalassiosirophycidae</taxon>
        <taxon>Stephanodiscales</taxon>
        <taxon>Stephanodiscaceae</taxon>
        <taxon>Stephanodiscus</taxon>
    </lineage>
</organism>
<proteinExistence type="predicted"/>
<keyword evidence="3" id="KW-1185">Reference proteome</keyword>
<feature type="compositionally biased region" description="Low complexity" evidence="1">
    <location>
        <begin position="106"/>
        <end position="127"/>
    </location>
</feature>